<organism evidence="4 5">
    <name type="scientific">Pseudo-nitzschia multistriata</name>
    <dbReference type="NCBI Taxonomy" id="183589"/>
    <lineage>
        <taxon>Eukaryota</taxon>
        <taxon>Sar</taxon>
        <taxon>Stramenopiles</taxon>
        <taxon>Ochrophyta</taxon>
        <taxon>Bacillariophyta</taxon>
        <taxon>Bacillariophyceae</taxon>
        <taxon>Bacillariophycidae</taxon>
        <taxon>Bacillariales</taxon>
        <taxon>Bacillariaceae</taxon>
        <taxon>Pseudo-nitzschia</taxon>
    </lineage>
</organism>
<dbReference type="SUPFAM" id="SSF53254">
    <property type="entry name" value="Phosphoglycerate mutase-like"/>
    <property type="match status" value="1"/>
</dbReference>
<dbReference type="PROSITE" id="PS00175">
    <property type="entry name" value="PG_MUTASE"/>
    <property type="match status" value="1"/>
</dbReference>
<dbReference type="InterPro" id="IPR013078">
    <property type="entry name" value="His_Pase_superF_clade-1"/>
</dbReference>
<gene>
    <name evidence="4" type="ORF">PSNMU_V1.4_AUG-EV-PASAV3_0053820</name>
</gene>
<dbReference type="Proteomes" id="UP000291116">
    <property type="component" value="Unassembled WGS sequence"/>
</dbReference>
<dbReference type="PANTHER" id="PTHR48100">
    <property type="entry name" value="BROAD-SPECIFICITY PHOSPHATASE YOR283W-RELATED"/>
    <property type="match status" value="1"/>
</dbReference>
<evidence type="ECO:0000313" key="5">
    <source>
        <dbReference type="Proteomes" id="UP000291116"/>
    </source>
</evidence>
<sequence length="327" mass="36764">MLRRFLMAGLTASSVTRSSVAETAGRGLSGAPSGRRSPSKILYVVRHGQAVHNPRAEAAKERGCSMEEFFRLMREDDALDADLTDLGREQGERCRRAHFSPGRSGGCEEGSNHHHNNPLGIDLVVASCLSRTMDTADLVFPHWVPGESGDDPPCFRPPPRISIENFREVNGNLLNGKRRTKSELVARHPNWNFDSLRTEADESWTPEMEKYEDAAERGYRGLSDLLTWESHFSNAGSSTNTILLVCHGGILRYLMNLHPLVHLRDERTQGKRAPGDESGGPKSVESRFDNCELRKYRLVWKDDDDDDDDEESGERERRAIVLTQLDH</sequence>
<name>A0A448Z956_9STRA</name>
<dbReference type="GO" id="GO:0005737">
    <property type="term" value="C:cytoplasm"/>
    <property type="evidence" value="ECO:0007669"/>
    <property type="project" value="TreeGrafter"/>
</dbReference>
<dbReference type="OrthoDB" id="496981at2759"/>
<dbReference type="PANTHER" id="PTHR48100:SF1">
    <property type="entry name" value="HISTIDINE PHOSPHATASE FAMILY PROTEIN-RELATED"/>
    <property type="match status" value="1"/>
</dbReference>
<evidence type="ECO:0000256" key="3">
    <source>
        <dbReference type="SAM" id="MobiDB-lite"/>
    </source>
</evidence>
<feature type="compositionally biased region" description="Basic and acidic residues" evidence="3">
    <location>
        <begin position="265"/>
        <end position="275"/>
    </location>
</feature>
<dbReference type="GO" id="GO:0016791">
    <property type="term" value="F:phosphatase activity"/>
    <property type="evidence" value="ECO:0007669"/>
    <property type="project" value="TreeGrafter"/>
</dbReference>
<dbReference type="EMBL" id="CAACVS010000174">
    <property type="protein sequence ID" value="VEU38561.1"/>
    <property type="molecule type" value="Genomic_DNA"/>
</dbReference>
<evidence type="ECO:0000256" key="2">
    <source>
        <dbReference type="ARBA" id="ARBA00023235"/>
    </source>
</evidence>
<protein>
    <submittedName>
        <fullName evidence="4">Uncharacterized protein</fullName>
    </submittedName>
</protein>
<evidence type="ECO:0000256" key="1">
    <source>
        <dbReference type="ARBA" id="ARBA00023152"/>
    </source>
</evidence>
<proteinExistence type="predicted"/>
<dbReference type="Gene3D" id="3.40.50.1240">
    <property type="entry name" value="Phosphoglycerate mutase-like"/>
    <property type="match status" value="1"/>
</dbReference>
<feature type="region of interest" description="Disordered" evidence="3">
    <location>
        <begin position="265"/>
        <end position="287"/>
    </location>
</feature>
<keyword evidence="5" id="KW-1185">Reference proteome</keyword>
<reference evidence="4 5" key="1">
    <citation type="submission" date="2019-01" db="EMBL/GenBank/DDBJ databases">
        <authorList>
            <person name="Ferrante I. M."/>
        </authorList>
    </citation>
    <scope>NUCLEOTIDE SEQUENCE [LARGE SCALE GENOMIC DNA]</scope>
    <source>
        <strain evidence="4 5">B856</strain>
    </source>
</reference>
<feature type="region of interest" description="Disordered" evidence="3">
    <location>
        <begin position="302"/>
        <end position="327"/>
    </location>
</feature>
<evidence type="ECO:0000313" key="4">
    <source>
        <dbReference type="EMBL" id="VEU38561.1"/>
    </source>
</evidence>
<feature type="region of interest" description="Disordered" evidence="3">
    <location>
        <begin position="16"/>
        <end position="36"/>
    </location>
</feature>
<dbReference type="Pfam" id="PF00300">
    <property type="entry name" value="His_Phos_1"/>
    <property type="match status" value="1"/>
</dbReference>
<dbReference type="InterPro" id="IPR050275">
    <property type="entry name" value="PGM_Phosphatase"/>
</dbReference>
<dbReference type="SMART" id="SM00855">
    <property type="entry name" value="PGAM"/>
    <property type="match status" value="1"/>
</dbReference>
<accession>A0A448Z956</accession>
<dbReference type="InterPro" id="IPR001345">
    <property type="entry name" value="PG/BPGM_mutase_AS"/>
</dbReference>
<feature type="compositionally biased region" description="Acidic residues" evidence="3">
    <location>
        <begin position="302"/>
        <end position="313"/>
    </location>
</feature>
<keyword evidence="2" id="KW-0413">Isomerase</keyword>
<dbReference type="AlphaFoldDB" id="A0A448Z956"/>
<feature type="compositionally biased region" description="Basic and acidic residues" evidence="3">
    <location>
        <begin position="314"/>
        <end position="327"/>
    </location>
</feature>
<keyword evidence="1" id="KW-0324">Glycolysis</keyword>
<dbReference type="InterPro" id="IPR029033">
    <property type="entry name" value="His_PPase_superfam"/>
</dbReference>